<dbReference type="EMBL" id="CAJNOJ010000305">
    <property type="protein sequence ID" value="CAF1385931.1"/>
    <property type="molecule type" value="Genomic_DNA"/>
</dbReference>
<dbReference type="Proteomes" id="UP000663852">
    <property type="component" value="Unassembled WGS sequence"/>
</dbReference>
<organism evidence="1 2">
    <name type="scientific">Adineta ricciae</name>
    <name type="common">Rotifer</name>
    <dbReference type="NCBI Taxonomy" id="249248"/>
    <lineage>
        <taxon>Eukaryota</taxon>
        <taxon>Metazoa</taxon>
        <taxon>Spiralia</taxon>
        <taxon>Gnathifera</taxon>
        <taxon>Rotifera</taxon>
        <taxon>Eurotatoria</taxon>
        <taxon>Bdelloidea</taxon>
        <taxon>Adinetida</taxon>
        <taxon>Adinetidae</taxon>
        <taxon>Adineta</taxon>
    </lineage>
</organism>
<dbReference type="OrthoDB" id="10011027at2759"/>
<reference evidence="1" key="1">
    <citation type="submission" date="2021-02" db="EMBL/GenBank/DDBJ databases">
        <authorList>
            <person name="Nowell W R."/>
        </authorList>
    </citation>
    <scope>NUCLEOTIDE SEQUENCE</scope>
</reference>
<dbReference type="AlphaFoldDB" id="A0A815JRU0"/>
<sequence>MSGDRRFQYGEITAEDIKTFNKHKEQISQAVREKFPWVPADFELKPVLYRSPPACGKIEDFKHKEQISQAVREKFPWVPADFELKPVLYRSPPACGKIEDFKVPLPGNKFVRIQLTRGGYLYHAPGSEPTQETTGVYIDDTLTSSADE</sequence>
<name>A0A815JRU0_ADIRI</name>
<proteinExistence type="predicted"/>
<protein>
    <submittedName>
        <fullName evidence="1">Uncharacterized protein</fullName>
    </submittedName>
</protein>
<comment type="caution">
    <text evidence="1">The sequence shown here is derived from an EMBL/GenBank/DDBJ whole genome shotgun (WGS) entry which is preliminary data.</text>
</comment>
<gene>
    <name evidence="1" type="ORF">EDS130_LOCUS35199</name>
</gene>
<evidence type="ECO:0000313" key="2">
    <source>
        <dbReference type="Proteomes" id="UP000663852"/>
    </source>
</evidence>
<evidence type="ECO:0000313" key="1">
    <source>
        <dbReference type="EMBL" id="CAF1385931.1"/>
    </source>
</evidence>
<accession>A0A815JRU0</accession>